<evidence type="ECO:0000313" key="5">
    <source>
        <dbReference type="Proteomes" id="UP001310594"/>
    </source>
</evidence>
<dbReference type="Pfam" id="PF04664">
    <property type="entry name" value="OGFr_N"/>
    <property type="match status" value="1"/>
</dbReference>
<feature type="compositionally biased region" description="Polar residues" evidence="2">
    <location>
        <begin position="134"/>
        <end position="146"/>
    </location>
</feature>
<dbReference type="Proteomes" id="UP001310594">
    <property type="component" value="Unassembled WGS sequence"/>
</dbReference>
<dbReference type="PANTHER" id="PTHR14015:SF2">
    <property type="entry name" value="OPIOID GROWTH FACTOR RECEPTOR (OGFR) CONSERVED DOMAIN-CONTAINING PROTEIN"/>
    <property type="match status" value="1"/>
</dbReference>
<name>A0AAN7WD45_9PEZI</name>
<organism evidence="4 5">
    <name type="scientific">Elasticomyces elasticus</name>
    <dbReference type="NCBI Taxonomy" id="574655"/>
    <lineage>
        <taxon>Eukaryota</taxon>
        <taxon>Fungi</taxon>
        <taxon>Dikarya</taxon>
        <taxon>Ascomycota</taxon>
        <taxon>Pezizomycotina</taxon>
        <taxon>Dothideomycetes</taxon>
        <taxon>Dothideomycetidae</taxon>
        <taxon>Mycosphaerellales</taxon>
        <taxon>Teratosphaeriaceae</taxon>
        <taxon>Elasticomyces</taxon>
    </lineage>
</organism>
<feature type="domain" description="Opioid growth factor receptor (OGFr) conserved" evidence="3">
    <location>
        <begin position="19"/>
        <end position="106"/>
    </location>
</feature>
<dbReference type="InterPro" id="IPR006757">
    <property type="entry name" value="OGF_rcpt"/>
</dbReference>
<feature type="region of interest" description="Disordered" evidence="2">
    <location>
        <begin position="101"/>
        <end position="148"/>
    </location>
</feature>
<evidence type="ECO:0000259" key="3">
    <source>
        <dbReference type="Pfam" id="PF04664"/>
    </source>
</evidence>
<comment type="similarity">
    <text evidence="1">Belongs to the opioid growth factor receptor family.</text>
</comment>
<proteinExistence type="inferred from homology"/>
<dbReference type="EMBL" id="JAVRQU010000001">
    <property type="protein sequence ID" value="KAK5708128.1"/>
    <property type="molecule type" value="Genomic_DNA"/>
</dbReference>
<reference evidence="4" key="1">
    <citation type="submission" date="2023-08" db="EMBL/GenBank/DDBJ databases">
        <title>Black Yeasts Isolated from many extreme environments.</title>
        <authorList>
            <person name="Coleine C."/>
            <person name="Stajich J.E."/>
            <person name="Selbmann L."/>
        </authorList>
    </citation>
    <scope>NUCLEOTIDE SEQUENCE</scope>
    <source>
        <strain evidence="4">CCFEE 5810</strain>
    </source>
</reference>
<feature type="compositionally biased region" description="Acidic residues" evidence="2">
    <location>
        <begin position="101"/>
        <end position="133"/>
    </location>
</feature>
<protein>
    <recommendedName>
        <fullName evidence="3">Opioid growth factor receptor (OGFr) conserved domain-containing protein</fullName>
    </recommendedName>
</protein>
<sequence>MGKLQDFYDPAINAPYDGSRPSHTTFSEIVGSWSDHELEYTHNYIQWLFPIPEMSQHNARVPPLDRQTRDAFFTRQELRDRMLKAWKRMMMFYGWDVNDAESDESNDAGESNDAEDVNDAESDEDMNDAESDESTTPSSTFDSASITPRDDFLQKAQDTWLMRDNHNHLRISRMIRSMRILGLYQQAQAMLNSLVQANNAAAFIVNPSTVVVWFDTAMRPTCYPPIYPRAPVCNWLRDVDYEDGTEESEDDEEGASFECDGREVEYSPEYSRFF</sequence>
<dbReference type="GO" id="GO:0016020">
    <property type="term" value="C:membrane"/>
    <property type="evidence" value="ECO:0007669"/>
    <property type="project" value="InterPro"/>
</dbReference>
<accession>A0AAN7WD45</accession>
<gene>
    <name evidence="4" type="ORF">LTR97_000668</name>
</gene>
<evidence type="ECO:0000256" key="2">
    <source>
        <dbReference type="SAM" id="MobiDB-lite"/>
    </source>
</evidence>
<evidence type="ECO:0000256" key="1">
    <source>
        <dbReference type="ARBA" id="ARBA00010365"/>
    </source>
</evidence>
<evidence type="ECO:0000313" key="4">
    <source>
        <dbReference type="EMBL" id="KAK5708128.1"/>
    </source>
</evidence>
<dbReference type="AlphaFoldDB" id="A0AAN7WD45"/>
<dbReference type="InterPro" id="IPR039574">
    <property type="entry name" value="OGFr"/>
</dbReference>
<dbReference type="GO" id="GO:0140625">
    <property type="term" value="F:opioid growth factor receptor activity"/>
    <property type="evidence" value="ECO:0007669"/>
    <property type="project" value="InterPro"/>
</dbReference>
<dbReference type="PANTHER" id="PTHR14015">
    <property type="entry name" value="OPIOID GROWTH FACTOR RECEPTOR OGFR ZETA-TYPE OPIOID RECEPTOR"/>
    <property type="match status" value="1"/>
</dbReference>
<comment type="caution">
    <text evidence="4">The sequence shown here is derived from an EMBL/GenBank/DDBJ whole genome shotgun (WGS) entry which is preliminary data.</text>
</comment>